<reference evidence="1 2" key="1">
    <citation type="journal article" date="2023" name="G3 (Bethesda)">
        <title>A high-quality reference genome for the fission yeast Schizosaccharomyces osmophilus.</title>
        <authorList>
            <person name="Jia G.S."/>
            <person name="Zhang W.C."/>
            <person name="Liang Y."/>
            <person name="Liu X.H."/>
            <person name="Rhind N."/>
            <person name="Pidoux A."/>
            <person name="Brysch-Herzberg M."/>
            <person name="Du L.L."/>
        </authorList>
    </citation>
    <scope>NUCLEOTIDE SEQUENCE [LARGE SCALE GENOMIC DNA]</scope>
    <source>
        <strain evidence="1 2">CBS 15793</strain>
    </source>
</reference>
<dbReference type="EMBL" id="CP115612">
    <property type="protein sequence ID" value="WBW73721.1"/>
    <property type="molecule type" value="Genomic_DNA"/>
</dbReference>
<dbReference type="Proteomes" id="UP001212411">
    <property type="component" value="Chromosome 2"/>
</dbReference>
<gene>
    <name evidence="1" type="ORF">SOMG_04071</name>
</gene>
<dbReference type="GeneID" id="80877547"/>
<accession>A0AAE9WCC8</accession>
<protein>
    <submittedName>
        <fullName evidence="1">Uncharacterized protein</fullName>
    </submittedName>
</protein>
<dbReference type="RefSeq" id="XP_056037964.1">
    <property type="nucleotide sequence ID" value="XM_056182858.1"/>
</dbReference>
<sequence length="100" mass="11473">MDHLKTTFHPKKYVLNTPACNSPPLNRKFLFSSKGKLKNSIAVCSISNPWLFTMKNPHSIHALTTSLLRRFVFCPEKSVKGKCNDSTWHRFSYSCNESPK</sequence>
<dbReference type="AlphaFoldDB" id="A0AAE9WCC8"/>
<keyword evidence="2" id="KW-1185">Reference proteome</keyword>
<dbReference type="KEGG" id="som:SOMG_04071"/>
<organism evidence="1 2">
    <name type="scientific">Schizosaccharomyces osmophilus</name>
    <dbReference type="NCBI Taxonomy" id="2545709"/>
    <lineage>
        <taxon>Eukaryota</taxon>
        <taxon>Fungi</taxon>
        <taxon>Dikarya</taxon>
        <taxon>Ascomycota</taxon>
        <taxon>Taphrinomycotina</taxon>
        <taxon>Schizosaccharomycetes</taxon>
        <taxon>Schizosaccharomycetales</taxon>
        <taxon>Schizosaccharomycetaceae</taxon>
        <taxon>Schizosaccharomyces</taxon>
    </lineage>
</organism>
<proteinExistence type="predicted"/>
<evidence type="ECO:0000313" key="2">
    <source>
        <dbReference type="Proteomes" id="UP001212411"/>
    </source>
</evidence>
<name>A0AAE9WCC8_9SCHI</name>
<evidence type="ECO:0000313" key="1">
    <source>
        <dbReference type="EMBL" id="WBW73721.1"/>
    </source>
</evidence>